<dbReference type="InterPro" id="IPR036770">
    <property type="entry name" value="Ankyrin_rpt-contain_sf"/>
</dbReference>
<sequence>MKELQSKFLDYIDNSDVDIQNFTNFYEANKIDINYEYLKDLFHLILKVANNHHRSPMFFVRIEQVLLYFKENIKQSFSNEDISKIFKNNKQILLLLIKNRIILPTKSICKYIINKNRSFYSQFLYPEIMPFIDSEIKKSIEEENKINFIFDFDEKRQIGENDSYICTLIRKDLIDEFIVHVNRTNISLNSIINQSIFETNNFLLTKTPTLIEYASFFGSIQIFQYLRFNQVEMDPDLWLYAIHSNNAEMIHLLEEISVQPPNDSFELCLEEAIKCHHNEIANYIMDALLDVKMKDEFYENTIECSFRFYNYAFFPQDLHNNKLFFYINKYNYNSILNHYINEKGENEIKLQSANPSIENAESNNNIENLYYLLSKQSEKYAHLFDAFDKLTQIVIPSSITKIEKHAFDNFISLQEIIIPSSVTKIESYSFNECKSLKEIKIPSSVKSIGCNSFCKCWKLQKVSFSFLSSLKTIGSYAFYECLSIKQMLIPSSVEEIGERCFNYCSSLIQINLPSSIKYLGQILFEKCTSLDNVILPSSLNYIPYFCFLNCTNLKHVSIPSSITTIKWGAFNKCSSLKEVFIPFSVERIENFTFCQCSSLVKITIPPFVKMLDENVFDDCLSLKEIMLPNSIKTKFIARNGVKLVFYAT</sequence>
<organism evidence="1 2">
    <name type="scientific">Tritrichomonas musculus</name>
    <dbReference type="NCBI Taxonomy" id="1915356"/>
    <lineage>
        <taxon>Eukaryota</taxon>
        <taxon>Metamonada</taxon>
        <taxon>Parabasalia</taxon>
        <taxon>Tritrichomonadida</taxon>
        <taxon>Tritrichomonadidae</taxon>
        <taxon>Tritrichomonas</taxon>
    </lineage>
</organism>
<name>A0ABR2GU80_9EUKA</name>
<dbReference type="InterPro" id="IPR032675">
    <property type="entry name" value="LRR_dom_sf"/>
</dbReference>
<protein>
    <submittedName>
        <fullName evidence="1">Uncharacterized protein</fullName>
    </submittedName>
</protein>
<gene>
    <name evidence="1" type="ORF">M9Y10_037438</name>
</gene>
<dbReference type="PANTHER" id="PTHR45661">
    <property type="entry name" value="SURFACE ANTIGEN"/>
    <property type="match status" value="1"/>
</dbReference>
<proteinExistence type="predicted"/>
<dbReference type="EMBL" id="JAPFFF010000063">
    <property type="protein sequence ID" value="KAK8836912.1"/>
    <property type="molecule type" value="Genomic_DNA"/>
</dbReference>
<comment type="caution">
    <text evidence="1">The sequence shown here is derived from an EMBL/GenBank/DDBJ whole genome shotgun (WGS) entry which is preliminary data.</text>
</comment>
<dbReference type="SUPFAM" id="SSF52058">
    <property type="entry name" value="L domain-like"/>
    <property type="match status" value="2"/>
</dbReference>
<evidence type="ECO:0000313" key="1">
    <source>
        <dbReference type="EMBL" id="KAK8836912.1"/>
    </source>
</evidence>
<dbReference type="Pfam" id="PF13306">
    <property type="entry name" value="LRR_5"/>
    <property type="match status" value="2"/>
</dbReference>
<dbReference type="Proteomes" id="UP001470230">
    <property type="component" value="Unassembled WGS sequence"/>
</dbReference>
<dbReference type="InterPro" id="IPR053139">
    <property type="entry name" value="Surface_bspA-like"/>
</dbReference>
<keyword evidence="2" id="KW-1185">Reference proteome</keyword>
<dbReference type="Gene3D" id="3.80.10.10">
    <property type="entry name" value="Ribonuclease Inhibitor"/>
    <property type="match status" value="3"/>
</dbReference>
<dbReference type="SUPFAM" id="SSF48403">
    <property type="entry name" value="Ankyrin repeat"/>
    <property type="match status" value="1"/>
</dbReference>
<dbReference type="PANTHER" id="PTHR45661:SF3">
    <property type="entry name" value="IG-LIKE DOMAIN-CONTAINING PROTEIN"/>
    <property type="match status" value="1"/>
</dbReference>
<accession>A0ABR2GU80</accession>
<reference evidence="1 2" key="1">
    <citation type="submission" date="2024-04" db="EMBL/GenBank/DDBJ databases">
        <title>Tritrichomonas musculus Genome.</title>
        <authorList>
            <person name="Alves-Ferreira E."/>
            <person name="Grigg M."/>
            <person name="Lorenzi H."/>
            <person name="Galac M."/>
        </authorList>
    </citation>
    <scope>NUCLEOTIDE SEQUENCE [LARGE SCALE GENOMIC DNA]</scope>
    <source>
        <strain evidence="1 2">EAF2021</strain>
    </source>
</reference>
<dbReference type="InterPro" id="IPR026906">
    <property type="entry name" value="LRR_5"/>
</dbReference>
<evidence type="ECO:0000313" key="2">
    <source>
        <dbReference type="Proteomes" id="UP001470230"/>
    </source>
</evidence>